<keyword evidence="2" id="KW-1185">Reference proteome</keyword>
<protein>
    <submittedName>
        <fullName evidence="1">Uncharacterized protein</fullName>
    </submittedName>
</protein>
<dbReference type="Proteomes" id="UP001157502">
    <property type="component" value="Chromosome 15"/>
</dbReference>
<name>A0ACC2GBG7_DALPE</name>
<proteinExistence type="predicted"/>
<sequence length="112" mass="12231">MYSSAGADNRLHTNISGNEPFLHRRCRSNFRTPDERQGGVSLDISTQKSSGGDRETGRKVPAPAAYASAVAMSAARQPERHVTENESQMTDYSQFNVPLSCMGLMVQSEHTG</sequence>
<organism evidence="1 2">
    <name type="scientific">Dallia pectoralis</name>
    <name type="common">Alaska blackfish</name>
    <dbReference type="NCBI Taxonomy" id="75939"/>
    <lineage>
        <taxon>Eukaryota</taxon>
        <taxon>Metazoa</taxon>
        <taxon>Chordata</taxon>
        <taxon>Craniata</taxon>
        <taxon>Vertebrata</taxon>
        <taxon>Euteleostomi</taxon>
        <taxon>Actinopterygii</taxon>
        <taxon>Neopterygii</taxon>
        <taxon>Teleostei</taxon>
        <taxon>Protacanthopterygii</taxon>
        <taxon>Esociformes</taxon>
        <taxon>Umbridae</taxon>
        <taxon>Dallia</taxon>
    </lineage>
</organism>
<dbReference type="EMBL" id="CM055742">
    <property type="protein sequence ID" value="KAJ8000956.1"/>
    <property type="molecule type" value="Genomic_DNA"/>
</dbReference>
<evidence type="ECO:0000313" key="2">
    <source>
        <dbReference type="Proteomes" id="UP001157502"/>
    </source>
</evidence>
<accession>A0ACC2GBG7</accession>
<gene>
    <name evidence="1" type="ORF">DPEC_G00185750</name>
</gene>
<reference evidence="1" key="1">
    <citation type="submission" date="2021-05" db="EMBL/GenBank/DDBJ databases">
        <authorList>
            <person name="Pan Q."/>
            <person name="Jouanno E."/>
            <person name="Zahm M."/>
            <person name="Klopp C."/>
            <person name="Cabau C."/>
            <person name="Louis A."/>
            <person name="Berthelot C."/>
            <person name="Parey E."/>
            <person name="Roest Crollius H."/>
            <person name="Montfort J."/>
            <person name="Robinson-Rechavi M."/>
            <person name="Bouchez O."/>
            <person name="Lampietro C."/>
            <person name="Lopez Roques C."/>
            <person name="Donnadieu C."/>
            <person name="Postlethwait J."/>
            <person name="Bobe J."/>
            <person name="Dillon D."/>
            <person name="Chandos A."/>
            <person name="von Hippel F."/>
            <person name="Guiguen Y."/>
        </authorList>
    </citation>
    <scope>NUCLEOTIDE SEQUENCE</scope>
    <source>
        <strain evidence="1">YG-Jan2019</strain>
    </source>
</reference>
<comment type="caution">
    <text evidence="1">The sequence shown here is derived from an EMBL/GenBank/DDBJ whole genome shotgun (WGS) entry which is preliminary data.</text>
</comment>
<evidence type="ECO:0000313" key="1">
    <source>
        <dbReference type="EMBL" id="KAJ8000956.1"/>
    </source>
</evidence>